<dbReference type="GO" id="GO:0000785">
    <property type="term" value="C:chromatin"/>
    <property type="evidence" value="ECO:0007669"/>
    <property type="project" value="TreeGrafter"/>
</dbReference>
<dbReference type="Proteomes" id="UP000249390">
    <property type="component" value="Unassembled WGS sequence"/>
</dbReference>
<dbReference type="InterPro" id="IPR039776">
    <property type="entry name" value="Pds5"/>
</dbReference>
<evidence type="ECO:0000256" key="3">
    <source>
        <dbReference type="ARBA" id="ARBA00023204"/>
    </source>
</evidence>
<accession>A0A328D6F8</accession>
<organism evidence="5 6">
    <name type="scientific">Cuscuta australis</name>
    <dbReference type="NCBI Taxonomy" id="267555"/>
    <lineage>
        <taxon>Eukaryota</taxon>
        <taxon>Viridiplantae</taxon>
        <taxon>Streptophyta</taxon>
        <taxon>Embryophyta</taxon>
        <taxon>Tracheophyta</taxon>
        <taxon>Spermatophyta</taxon>
        <taxon>Magnoliopsida</taxon>
        <taxon>eudicotyledons</taxon>
        <taxon>Gunneridae</taxon>
        <taxon>Pentapetalae</taxon>
        <taxon>asterids</taxon>
        <taxon>lamiids</taxon>
        <taxon>Solanales</taxon>
        <taxon>Convolvulaceae</taxon>
        <taxon>Cuscuteae</taxon>
        <taxon>Cuscuta</taxon>
        <taxon>Cuscuta subgen. Grammica</taxon>
        <taxon>Cuscuta sect. Cleistogrammica</taxon>
    </lineage>
</organism>
<protein>
    <submittedName>
        <fullName evidence="5">Uncharacterized protein</fullName>
    </submittedName>
</protein>
<dbReference type="PANTHER" id="PTHR12663:SF3">
    <property type="entry name" value="SISTER CHROMATID COHESION PROTEIN PDS5 HOMOLOG C"/>
    <property type="match status" value="1"/>
</dbReference>
<dbReference type="Pfam" id="PF20168">
    <property type="entry name" value="PDS5"/>
    <property type="match status" value="1"/>
</dbReference>
<evidence type="ECO:0000313" key="6">
    <source>
        <dbReference type="Proteomes" id="UP000249390"/>
    </source>
</evidence>
<dbReference type="EMBL" id="NQVE01000195">
    <property type="protein sequence ID" value="RAL39929.1"/>
    <property type="molecule type" value="Genomic_DNA"/>
</dbReference>
<evidence type="ECO:0000256" key="2">
    <source>
        <dbReference type="ARBA" id="ARBA00022763"/>
    </source>
</evidence>
<keyword evidence="3" id="KW-0234">DNA repair</keyword>
<proteinExistence type="predicted"/>
<gene>
    <name evidence="5" type="ORF">DM860_008069</name>
</gene>
<dbReference type="GO" id="GO:0007064">
    <property type="term" value="P:mitotic sister chromatid cohesion"/>
    <property type="evidence" value="ECO:0007669"/>
    <property type="project" value="InterPro"/>
</dbReference>
<keyword evidence="6" id="KW-1185">Reference proteome</keyword>
<evidence type="ECO:0000256" key="1">
    <source>
        <dbReference type="ARBA" id="ARBA00004123"/>
    </source>
</evidence>
<dbReference type="AlphaFoldDB" id="A0A328D6F8"/>
<keyword evidence="4" id="KW-0539">Nucleus</keyword>
<comment type="caution">
    <text evidence="5">The sequence shown here is derived from an EMBL/GenBank/DDBJ whole genome shotgun (WGS) entry which is preliminary data.</text>
</comment>
<keyword evidence="2" id="KW-0227">DNA damage</keyword>
<dbReference type="GO" id="GO:0006281">
    <property type="term" value="P:DNA repair"/>
    <property type="evidence" value="ECO:0007669"/>
    <property type="project" value="UniProtKB-KW"/>
</dbReference>
<sequence>MESSPTLEEQLMEAGNKLLKPPSSIEELLPLLDEAVSFLKKVQQSPAKSVLASLSPLIKALVEDALLRNSNLDAKVALASCLSEITRITAPSVPYGDEKMRLLKSWLHFFCEMWSDESRQTNLDAGRCPLLKWSTSLFSPKLKMEMALLISSLHLLLPLPSLLYLASSYGMHPISPTELTTIFRAPYAYISCNTLNRYYKQQFFKKNFEI</sequence>
<evidence type="ECO:0000256" key="4">
    <source>
        <dbReference type="ARBA" id="ARBA00023242"/>
    </source>
</evidence>
<dbReference type="GO" id="GO:0005634">
    <property type="term" value="C:nucleus"/>
    <property type="evidence" value="ECO:0007669"/>
    <property type="project" value="UniProtKB-SubCell"/>
</dbReference>
<evidence type="ECO:0000313" key="5">
    <source>
        <dbReference type="EMBL" id="RAL39929.1"/>
    </source>
</evidence>
<reference evidence="5 6" key="1">
    <citation type="submission" date="2018-06" db="EMBL/GenBank/DDBJ databases">
        <title>The Genome of Cuscuta australis (Dodder) Provides Insight into the Evolution of Plant Parasitism.</title>
        <authorList>
            <person name="Liu H."/>
        </authorList>
    </citation>
    <scope>NUCLEOTIDE SEQUENCE [LARGE SCALE GENOMIC DNA]</scope>
    <source>
        <strain evidence="6">cv. Yunnan</strain>
        <tissue evidence="5">Vines</tissue>
    </source>
</reference>
<comment type="subcellular location">
    <subcellularLocation>
        <location evidence="1">Nucleus</location>
    </subcellularLocation>
</comment>
<dbReference type="PANTHER" id="PTHR12663">
    <property type="entry name" value="ANDROGEN INDUCED INHIBITOR OF PROLIFERATION AS3 / PDS5-RELATED"/>
    <property type="match status" value="1"/>
</dbReference>
<name>A0A328D6F8_9ASTE</name>